<dbReference type="EMBL" id="LAZR01000710">
    <property type="protein sequence ID" value="KKN59936.1"/>
    <property type="molecule type" value="Genomic_DNA"/>
</dbReference>
<comment type="caution">
    <text evidence="2">The sequence shown here is derived from an EMBL/GenBank/DDBJ whole genome shotgun (WGS) entry which is preliminary data.</text>
</comment>
<feature type="domain" description="Glycosyltransferase 2-like" evidence="1">
    <location>
        <begin position="5"/>
        <end position="141"/>
    </location>
</feature>
<proteinExistence type="predicted"/>
<gene>
    <name evidence="2" type="ORF">LCGC14_0536860</name>
</gene>
<dbReference type="AlphaFoldDB" id="A0A0F9UFC6"/>
<protein>
    <recommendedName>
        <fullName evidence="1">Glycosyltransferase 2-like domain-containing protein</fullName>
    </recommendedName>
</protein>
<reference evidence="2" key="1">
    <citation type="journal article" date="2015" name="Nature">
        <title>Complex archaea that bridge the gap between prokaryotes and eukaryotes.</title>
        <authorList>
            <person name="Spang A."/>
            <person name="Saw J.H."/>
            <person name="Jorgensen S.L."/>
            <person name="Zaremba-Niedzwiedzka K."/>
            <person name="Martijn J."/>
            <person name="Lind A.E."/>
            <person name="van Eijk R."/>
            <person name="Schleper C."/>
            <person name="Guy L."/>
            <person name="Ettema T.J."/>
        </authorList>
    </citation>
    <scope>NUCLEOTIDE SEQUENCE</scope>
</reference>
<dbReference type="InterPro" id="IPR029044">
    <property type="entry name" value="Nucleotide-diphossugar_trans"/>
</dbReference>
<dbReference type="SUPFAM" id="SSF53448">
    <property type="entry name" value="Nucleotide-diphospho-sugar transferases"/>
    <property type="match status" value="1"/>
</dbReference>
<dbReference type="Gene3D" id="3.90.550.10">
    <property type="entry name" value="Spore Coat Polysaccharide Biosynthesis Protein SpsA, Chain A"/>
    <property type="match status" value="1"/>
</dbReference>
<evidence type="ECO:0000259" key="1">
    <source>
        <dbReference type="Pfam" id="PF00535"/>
    </source>
</evidence>
<organism evidence="2">
    <name type="scientific">marine sediment metagenome</name>
    <dbReference type="NCBI Taxonomy" id="412755"/>
    <lineage>
        <taxon>unclassified sequences</taxon>
        <taxon>metagenomes</taxon>
        <taxon>ecological metagenomes</taxon>
    </lineage>
</organism>
<evidence type="ECO:0000313" key="2">
    <source>
        <dbReference type="EMBL" id="KKN59936.1"/>
    </source>
</evidence>
<accession>A0A0F9UFC6</accession>
<sequence>MLTGITVVYNTKGLIDRAIKSVRKFYPELPLIIVNGSTPGHKCDVYLKSNPYDNCTTYHIGGNIGHGEGLNYGLASCLTKHALLFDSDIEMKKGGIIEKMQADLKDSSYGIGEICYTDKNGRNVTIGIPYLHPYFMLINKIQYLKYIKFAHHGAPCIKTMLDLYEQSKSSMLIEFPVKDYIEHNYRGTRNLNPPEFLKNWV</sequence>
<name>A0A0F9UFC6_9ZZZZ</name>
<dbReference type="Pfam" id="PF00535">
    <property type="entry name" value="Glycos_transf_2"/>
    <property type="match status" value="1"/>
</dbReference>
<dbReference type="InterPro" id="IPR001173">
    <property type="entry name" value="Glyco_trans_2-like"/>
</dbReference>